<feature type="non-terminal residue" evidence="3">
    <location>
        <position position="844"/>
    </location>
</feature>
<reference evidence="3" key="1">
    <citation type="submission" date="2021-12" db="EMBL/GenBank/DDBJ databases">
        <authorList>
            <person name="Martin H S."/>
        </authorList>
    </citation>
    <scope>NUCLEOTIDE SEQUENCE</scope>
</reference>
<dbReference type="AlphaFoldDB" id="A0A8J9Y1K5"/>
<protein>
    <recommendedName>
        <fullName evidence="2">PPIase cyclophilin-type domain-containing protein</fullName>
    </recommendedName>
</protein>
<keyword evidence="4" id="KW-1185">Reference proteome</keyword>
<dbReference type="GO" id="GO:0005737">
    <property type="term" value="C:cytoplasm"/>
    <property type="evidence" value="ECO:0007669"/>
    <property type="project" value="TreeGrafter"/>
</dbReference>
<evidence type="ECO:0000313" key="4">
    <source>
        <dbReference type="Proteomes" id="UP000838878"/>
    </source>
</evidence>
<dbReference type="GO" id="GO:0003755">
    <property type="term" value="F:peptidyl-prolyl cis-trans isomerase activity"/>
    <property type="evidence" value="ECO:0007669"/>
    <property type="project" value="InterPro"/>
</dbReference>
<dbReference type="PANTHER" id="PTHR11071">
    <property type="entry name" value="PEPTIDYL-PROLYL CIS-TRANS ISOMERASE"/>
    <property type="match status" value="1"/>
</dbReference>
<feature type="region of interest" description="Disordered" evidence="1">
    <location>
        <begin position="649"/>
        <end position="673"/>
    </location>
</feature>
<organism evidence="3 4">
    <name type="scientific">Brenthis ino</name>
    <name type="common">lesser marbled fritillary</name>
    <dbReference type="NCBI Taxonomy" id="405034"/>
    <lineage>
        <taxon>Eukaryota</taxon>
        <taxon>Metazoa</taxon>
        <taxon>Ecdysozoa</taxon>
        <taxon>Arthropoda</taxon>
        <taxon>Hexapoda</taxon>
        <taxon>Insecta</taxon>
        <taxon>Pterygota</taxon>
        <taxon>Neoptera</taxon>
        <taxon>Endopterygota</taxon>
        <taxon>Lepidoptera</taxon>
        <taxon>Glossata</taxon>
        <taxon>Ditrysia</taxon>
        <taxon>Papilionoidea</taxon>
        <taxon>Nymphalidae</taxon>
        <taxon>Heliconiinae</taxon>
        <taxon>Argynnini</taxon>
        <taxon>Brenthis</taxon>
    </lineage>
</organism>
<proteinExistence type="predicted"/>
<dbReference type="PANTHER" id="PTHR11071:SF561">
    <property type="entry name" value="PEPTIDYL-PROLYL CIS-TRANS ISOMERASE D-RELATED"/>
    <property type="match status" value="1"/>
</dbReference>
<evidence type="ECO:0000256" key="1">
    <source>
        <dbReference type="SAM" id="MobiDB-lite"/>
    </source>
</evidence>
<dbReference type="InterPro" id="IPR002130">
    <property type="entry name" value="Cyclophilin-type_PPIase_dom"/>
</dbReference>
<dbReference type="CDD" id="cd00317">
    <property type="entry name" value="cyclophilin"/>
    <property type="match status" value="1"/>
</dbReference>
<dbReference type="OrthoDB" id="408413at2759"/>
<dbReference type="InterPro" id="IPR029000">
    <property type="entry name" value="Cyclophilin-like_dom_sf"/>
</dbReference>
<sequence length="844" mass="97624">MLSLLSNKINEKPKETFSHPWEKTTKDTYRNYFKWAHNSINNPQYPKKEVSLQNKDRVKFTIIGNRVTREFIYCTHLVKTLHKYRQKVFDAPLIRGVTTIEWPKIWDDLKVQYGGLAYCLESQVAIILNDKFLGGEKELKEVIESRYHYHVTLDYFKSGVENFANFIKASGLYSDIVPYTCENFLRLCQAIKGGYSGTPVHRIVKDGWIQCGGFGLKNTDLDCENFIIPHDRRGVLCMANDGRHTDCSTQFFVLLQPATWMAHKYVAFGQLIDGESTLKAIESSPTFYESPIHNIIIQQAGILNLEYQDIRINKSANEYLQRHIEDLVALGDLLYEELIGRVFLEMDLKRIALEEMEKAEAEEVPVEDSRMNIRPTERFIRKKEDIEQLQKSQTLSGKISSMEILEESNEFDVEVYEYEPEESYKHVSIGTVSLVVKPVKPFYLPFTDVPYPGEVDSTYDLKKFLRGDYSLESDLVKELPKKKVEANISFISEIYNFNEEAEMNSVESLSSEDEQEIRRYIKLNVDRVSFAGSIIRNIARGVGKYNIFEDIRKSEPITDEELRRFRLASMDRRSKDAHEKKVSISLPSTKREPNKIKRRQTGFVRSEDLEKIYLLNKSSSQDLEPEENGSLTSTRKVRIVESAIATQTYSKTPRRATGYPLPRHDVTESDADVRRKSALSRLYDNMAVDSDGGPTLKDYKPSGRACHPKTFILTRSPIDRMKDEESLKDNNYNLRHSITIEDSSFEQVLNMQHGKKAARKISSDYIKTIDQIEHRNENSIRSVEFAKTRPSLSVSEYQQKNLKYQEDFKKRSSTLSEDSKQTITGIRLPGDTPLYSMIEVRFKH</sequence>
<gene>
    <name evidence="3" type="ORF">BINO364_LOCUS2426</name>
</gene>
<dbReference type="SUPFAM" id="SSF50891">
    <property type="entry name" value="Cyclophilin-like"/>
    <property type="match status" value="1"/>
</dbReference>
<feature type="domain" description="PPIase cyclophilin-type" evidence="2">
    <location>
        <begin position="172"/>
        <end position="301"/>
    </location>
</feature>
<evidence type="ECO:0000313" key="3">
    <source>
        <dbReference type="EMBL" id="CAH0715509.1"/>
    </source>
</evidence>
<dbReference type="EMBL" id="OV170230">
    <property type="protein sequence ID" value="CAH0715509.1"/>
    <property type="molecule type" value="Genomic_DNA"/>
</dbReference>
<dbReference type="Proteomes" id="UP000838878">
    <property type="component" value="Chromosome 10"/>
</dbReference>
<feature type="compositionally biased region" description="Basic and acidic residues" evidence="1">
    <location>
        <begin position="662"/>
        <end position="673"/>
    </location>
</feature>
<dbReference type="Pfam" id="PF00160">
    <property type="entry name" value="Pro_isomerase"/>
    <property type="match status" value="1"/>
</dbReference>
<accession>A0A8J9Y1K5</accession>
<dbReference type="Gene3D" id="2.40.100.10">
    <property type="entry name" value="Cyclophilin-like"/>
    <property type="match status" value="1"/>
</dbReference>
<evidence type="ECO:0000259" key="2">
    <source>
        <dbReference type="Pfam" id="PF00160"/>
    </source>
</evidence>
<dbReference type="PRINTS" id="PR00153">
    <property type="entry name" value="CSAPPISMRASE"/>
</dbReference>
<name>A0A8J9Y1K5_9NEOP</name>